<sequence>MIVMVSEQEKVKSYRLKISKWQSQVSERLQALNRDFGYVQNAIVNRLLFRSPTSRLSSIDKQSNPLLAIVTFMPTIATWTGSYISMRVYVPKHHSMLLKSSTQMNSTDCKIRGWWDSLKLEEKSVVIFN</sequence>
<accession>A0AAE0E8M4</accession>
<dbReference type="AlphaFoldDB" id="A0AAE0E8M4"/>
<proteinExistence type="predicted"/>
<gene>
    <name evidence="1" type="ORF">Dsin_013066</name>
</gene>
<evidence type="ECO:0000313" key="2">
    <source>
        <dbReference type="Proteomes" id="UP001281410"/>
    </source>
</evidence>
<evidence type="ECO:0000313" key="1">
    <source>
        <dbReference type="EMBL" id="KAK3219096.1"/>
    </source>
</evidence>
<reference evidence="1" key="1">
    <citation type="journal article" date="2023" name="Plant J.">
        <title>Genome sequences and population genomics provide insights into the demographic history, inbreeding, and mutation load of two 'living fossil' tree species of Dipteronia.</title>
        <authorList>
            <person name="Feng Y."/>
            <person name="Comes H.P."/>
            <person name="Chen J."/>
            <person name="Zhu S."/>
            <person name="Lu R."/>
            <person name="Zhang X."/>
            <person name="Li P."/>
            <person name="Qiu J."/>
            <person name="Olsen K.M."/>
            <person name="Qiu Y."/>
        </authorList>
    </citation>
    <scope>NUCLEOTIDE SEQUENCE</scope>
    <source>
        <strain evidence="1">NBL</strain>
    </source>
</reference>
<dbReference type="Proteomes" id="UP001281410">
    <property type="component" value="Unassembled WGS sequence"/>
</dbReference>
<organism evidence="1 2">
    <name type="scientific">Dipteronia sinensis</name>
    <dbReference type="NCBI Taxonomy" id="43782"/>
    <lineage>
        <taxon>Eukaryota</taxon>
        <taxon>Viridiplantae</taxon>
        <taxon>Streptophyta</taxon>
        <taxon>Embryophyta</taxon>
        <taxon>Tracheophyta</taxon>
        <taxon>Spermatophyta</taxon>
        <taxon>Magnoliopsida</taxon>
        <taxon>eudicotyledons</taxon>
        <taxon>Gunneridae</taxon>
        <taxon>Pentapetalae</taxon>
        <taxon>rosids</taxon>
        <taxon>malvids</taxon>
        <taxon>Sapindales</taxon>
        <taxon>Sapindaceae</taxon>
        <taxon>Hippocastanoideae</taxon>
        <taxon>Acereae</taxon>
        <taxon>Dipteronia</taxon>
    </lineage>
</organism>
<comment type="caution">
    <text evidence="1">The sequence shown here is derived from an EMBL/GenBank/DDBJ whole genome shotgun (WGS) entry which is preliminary data.</text>
</comment>
<dbReference type="EMBL" id="JANJYJ010000004">
    <property type="protein sequence ID" value="KAK3219096.1"/>
    <property type="molecule type" value="Genomic_DNA"/>
</dbReference>
<name>A0AAE0E8M4_9ROSI</name>
<protein>
    <submittedName>
        <fullName evidence="1">Uncharacterized protein</fullName>
    </submittedName>
</protein>
<keyword evidence="2" id="KW-1185">Reference proteome</keyword>